<feature type="domain" description="C2 PI3K-type" evidence="12">
    <location>
        <begin position="48"/>
        <end position="199"/>
    </location>
</feature>
<evidence type="ECO:0000256" key="1">
    <source>
        <dbReference type="ARBA" id="ARBA00012073"/>
    </source>
</evidence>
<dbReference type="CDD" id="cd00896">
    <property type="entry name" value="PI3Kc_III"/>
    <property type="match status" value="1"/>
</dbReference>
<dbReference type="SUPFAM" id="SSF48371">
    <property type="entry name" value="ARM repeat"/>
    <property type="match status" value="1"/>
</dbReference>
<dbReference type="InterPro" id="IPR035892">
    <property type="entry name" value="C2_domain_sf"/>
</dbReference>
<evidence type="ECO:0000256" key="6">
    <source>
        <dbReference type="PIRNR" id="PIRNR000587"/>
    </source>
</evidence>
<dbReference type="InterPro" id="IPR015433">
    <property type="entry name" value="PI3/4_kinase"/>
</dbReference>
<proteinExistence type="inferred from homology"/>
<comment type="caution">
    <text evidence="13">The sequence shown here is derived from an EMBL/GenBank/DDBJ whole genome shotgun (WGS) entry which is preliminary data.</text>
</comment>
<keyword evidence="4 6" id="KW-0418">Kinase</keyword>
<dbReference type="SMART" id="SM00142">
    <property type="entry name" value="PI3K_C2"/>
    <property type="match status" value="1"/>
</dbReference>
<evidence type="ECO:0000259" key="11">
    <source>
        <dbReference type="PROSITE" id="PS51545"/>
    </source>
</evidence>
<dbReference type="SUPFAM" id="SSF49562">
    <property type="entry name" value="C2 domain (Calcium/lipid-binding domain, CaLB)"/>
    <property type="match status" value="1"/>
</dbReference>
<dbReference type="FunFam" id="1.10.1070.11:FF:000014">
    <property type="entry name" value="Phosphatidylinositol 3-kinase, root isoform"/>
    <property type="match status" value="1"/>
</dbReference>
<evidence type="ECO:0000256" key="3">
    <source>
        <dbReference type="ARBA" id="ARBA00022741"/>
    </source>
</evidence>
<evidence type="ECO:0000256" key="4">
    <source>
        <dbReference type="ARBA" id="ARBA00022777"/>
    </source>
</evidence>
<dbReference type="PROSITE" id="PS51547">
    <property type="entry name" value="C2_PI3K"/>
    <property type="match status" value="1"/>
</dbReference>
<dbReference type="InterPro" id="IPR002420">
    <property type="entry name" value="PI3K-type_C2_dom"/>
</dbReference>
<dbReference type="Gene3D" id="1.10.1070.11">
    <property type="entry name" value="Phosphatidylinositol 3-/4-kinase, catalytic domain"/>
    <property type="match status" value="1"/>
</dbReference>
<evidence type="ECO:0000256" key="7">
    <source>
        <dbReference type="PROSITE-ProRule" id="PRU00880"/>
    </source>
</evidence>
<gene>
    <name evidence="13" type="ORF">V7S43_012524</name>
</gene>
<dbReference type="PROSITE" id="PS50290">
    <property type="entry name" value="PI3_4_KINASE_3"/>
    <property type="match status" value="1"/>
</dbReference>
<dbReference type="GO" id="GO:0016303">
    <property type="term" value="F:1-phosphatidylinositol-3-kinase activity"/>
    <property type="evidence" value="ECO:0007669"/>
    <property type="project" value="UniProtKB-EC"/>
</dbReference>
<dbReference type="CDD" id="cd08397">
    <property type="entry name" value="C2_PI3K_class_III"/>
    <property type="match status" value="1"/>
</dbReference>
<dbReference type="PIRSF" id="PIRSF000587">
    <property type="entry name" value="PI3K_Vps34"/>
    <property type="match status" value="1"/>
</dbReference>
<evidence type="ECO:0000313" key="14">
    <source>
        <dbReference type="Proteomes" id="UP001632037"/>
    </source>
</evidence>
<dbReference type="SUPFAM" id="SSF56112">
    <property type="entry name" value="Protein kinase-like (PK-like)"/>
    <property type="match status" value="1"/>
</dbReference>
<dbReference type="InterPro" id="IPR036940">
    <property type="entry name" value="PI3/4_kinase_cat_sf"/>
</dbReference>
<accession>A0ABD3FAF7</accession>
<dbReference type="InterPro" id="IPR001263">
    <property type="entry name" value="PI3K_accessory_dom"/>
</dbReference>
<dbReference type="GO" id="GO:0005524">
    <property type="term" value="F:ATP binding"/>
    <property type="evidence" value="ECO:0007669"/>
    <property type="project" value="UniProtKB-UniRule"/>
</dbReference>
<evidence type="ECO:0000256" key="5">
    <source>
        <dbReference type="ARBA" id="ARBA00022840"/>
    </source>
</evidence>
<dbReference type="Gene3D" id="3.30.1010.10">
    <property type="entry name" value="Phosphatidylinositol 3-kinase Catalytic Subunit, Chain A, domain 4"/>
    <property type="match status" value="1"/>
</dbReference>
<keyword evidence="5 6" id="KW-0067">ATP-binding</keyword>
<keyword evidence="9" id="KW-1133">Transmembrane helix</keyword>
<feature type="domain" description="PIK helical" evidence="11">
    <location>
        <begin position="348"/>
        <end position="551"/>
    </location>
</feature>
<dbReference type="InterPro" id="IPR000403">
    <property type="entry name" value="PI3/4_kinase_cat_dom"/>
</dbReference>
<keyword evidence="2 6" id="KW-0808">Transferase</keyword>
<evidence type="ECO:0000256" key="9">
    <source>
        <dbReference type="SAM" id="Phobius"/>
    </source>
</evidence>
<dbReference type="FunFam" id="2.60.40.150:FF:000259">
    <property type="entry name" value="Phosphatidyl inositol kinase (PIK-A)"/>
    <property type="match status" value="1"/>
</dbReference>
<dbReference type="InterPro" id="IPR011009">
    <property type="entry name" value="Kinase-like_dom_sf"/>
</dbReference>
<feature type="domain" description="PI3K/PI4K catalytic" evidence="10">
    <location>
        <begin position="674"/>
        <end position="945"/>
    </location>
</feature>
<evidence type="ECO:0000313" key="13">
    <source>
        <dbReference type="EMBL" id="KAL3662681.1"/>
    </source>
</evidence>
<sequence>MASRLKEYRYYLSSGVSTGISVKISLVELAPALGCSVSGDTPKRAVSEATLAGLEQLAGTSSEVRNSPVSEIFLTAQVFSDGLPLHPMVVSSKSPTKCSNSTIYWNEWISFPVRYRDLSRNSLLAITIWGVGWVPIGGSTISFFTKQGVLRDGVQCLRIWEGREADSSPNTTTPSEIDEEWVRQECFRLDKLREKYERKEIARNEWMDSVTDRRIARTRRGSEPPTRKDALGPFCSYREDALLWLEMPYFGDVVVYEEEPYSQRNLTSSYTADMGPRRMNYDSNTTSTSAPTYDSHTLSGSYDLATTASSGGSRELPSLVTVWDPDLNEDNPAERKYRRLARDILRGSIDPNLKPSRDEKARIELLLATPTDNLKNEDKDLLWKFRYTLTDNKKAVVKFLLSVDWKDELEVKQATDLLSQWCEIDIADALKLLGREKEFKHEIVRHFAVSTLATAKNEDLQDFLLQLVQALRYEKPGASITSSRGGMSGDENGSTDGSTTELGPLARFLIARSSTNFQMANYFYWYLKVEAGEQTNDSEIFHIVLNQMLTEMKRDEEKKPIYDMLMAQRDFMGHILAIHNKAREEKGRKDLKEEKLRQFLKQLPWPKGTVISLPLDPTVHLSGVVGSSAKMFKSAMYPAVIQFQTVIPPTDQHHHAITGEGENHHPPNLSQSMFGGSDSNMRESLPTRMISYLHREKEGPMYKFMVKNGDDLRQDQLIMQMFILMDRLLKKVNLDLKLTPYRILATGANDGLMEFVQDSYPVSYVVSHFESPQIVGFLRKHNPDPSAEFGIAPEALSTYVKSVAGYCVLTYLLGIGDRHLDNLMMKAGGHMFHIDFGFVFGADPKPYPPPFKLTKEMVEGMGGPTSEHYQKFTTYCCQAYNWLRKSADLILNLLSLMADSGIEELSANPATTLLKVEEKFRLDLTDEQAEQFFLGLINDSVSALFPLLVDWIHKVATKLK</sequence>
<name>A0ABD3FAF7_9STRA</name>
<dbReference type="Pfam" id="PF00454">
    <property type="entry name" value="PI3_PI4_kinase"/>
    <property type="match status" value="1"/>
</dbReference>
<comment type="similarity">
    <text evidence="6 7">Belongs to the PI3/PI4-kinase family.</text>
</comment>
<dbReference type="SMART" id="SM00146">
    <property type="entry name" value="PI3Kc"/>
    <property type="match status" value="1"/>
</dbReference>
<feature type="compositionally biased region" description="Polar residues" evidence="8">
    <location>
        <begin position="281"/>
        <end position="297"/>
    </location>
</feature>
<keyword evidence="3 6" id="KW-0547">Nucleotide-binding</keyword>
<dbReference type="InterPro" id="IPR018936">
    <property type="entry name" value="PI3/4_kinase_CS"/>
</dbReference>
<dbReference type="SMART" id="SM00145">
    <property type="entry name" value="PI3Ka"/>
    <property type="match status" value="1"/>
</dbReference>
<evidence type="ECO:0000256" key="2">
    <source>
        <dbReference type="ARBA" id="ARBA00022679"/>
    </source>
</evidence>
<organism evidence="13 14">
    <name type="scientific">Phytophthora oleae</name>
    <dbReference type="NCBI Taxonomy" id="2107226"/>
    <lineage>
        <taxon>Eukaryota</taxon>
        <taxon>Sar</taxon>
        <taxon>Stramenopiles</taxon>
        <taxon>Oomycota</taxon>
        <taxon>Peronosporomycetes</taxon>
        <taxon>Peronosporales</taxon>
        <taxon>Peronosporaceae</taxon>
        <taxon>Phytophthora</taxon>
    </lineage>
</organism>
<feature type="region of interest" description="Disordered" evidence="8">
    <location>
        <begin position="277"/>
        <end position="297"/>
    </location>
</feature>
<feature type="region of interest" description="Disordered" evidence="8">
    <location>
        <begin position="479"/>
        <end position="498"/>
    </location>
</feature>
<keyword evidence="14" id="KW-1185">Reference proteome</keyword>
<evidence type="ECO:0000259" key="10">
    <source>
        <dbReference type="PROSITE" id="PS50290"/>
    </source>
</evidence>
<dbReference type="PANTHER" id="PTHR10048:SF7">
    <property type="entry name" value="PHOSPHATIDYLINOSITOL 3-KINASE CATALYTIC SUBUNIT TYPE 3"/>
    <property type="match status" value="1"/>
</dbReference>
<dbReference type="Gene3D" id="1.25.40.70">
    <property type="entry name" value="Phosphatidylinositol 3-kinase, accessory domain (PIK)"/>
    <property type="match status" value="1"/>
</dbReference>
<protein>
    <recommendedName>
        <fullName evidence="1">phosphatidylinositol 3-kinase</fullName>
        <ecNumber evidence="1">2.7.1.137</ecNumber>
    </recommendedName>
</protein>
<dbReference type="AlphaFoldDB" id="A0ABD3FAF7"/>
<dbReference type="Pfam" id="PF00613">
    <property type="entry name" value="PI3Ka"/>
    <property type="match status" value="1"/>
</dbReference>
<dbReference type="InterPro" id="IPR057756">
    <property type="entry name" value="PI3-kinase_type3/VPS34_cat"/>
</dbReference>
<dbReference type="Proteomes" id="UP001632037">
    <property type="component" value="Unassembled WGS sequence"/>
</dbReference>
<evidence type="ECO:0000259" key="12">
    <source>
        <dbReference type="PROSITE" id="PS51547"/>
    </source>
</evidence>
<dbReference type="PROSITE" id="PS00916">
    <property type="entry name" value="PI3_4_KINASE_2"/>
    <property type="match status" value="1"/>
</dbReference>
<keyword evidence="9" id="KW-0812">Transmembrane</keyword>
<dbReference type="EMBL" id="JBIMZQ010000031">
    <property type="protein sequence ID" value="KAL3662681.1"/>
    <property type="molecule type" value="Genomic_DNA"/>
</dbReference>
<dbReference type="Pfam" id="PF00792">
    <property type="entry name" value="PI3K_C2"/>
    <property type="match status" value="1"/>
</dbReference>
<dbReference type="InterPro" id="IPR016024">
    <property type="entry name" value="ARM-type_fold"/>
</dbReference>
<reference evidence="13 14" key="1">
    <citation type="submission" date="2024-09" db="EMBL/GenBank/DDBJ databases">
        <title>Genome sequencing and assembly of Phytophthora oleae, isolate VK10A, causative agent of rot of olive drupes.</title>
        <authorList>
            <person name="Conti Taguali S."/>
            <person name="Riolo M."/>
            <person name="La Spada F."/>
            <person name="Cacciola S.O."/>
            <person name="Dionisio G."/>
        </authorList>
    </citation>
    <scope>NUCLEOTIDE SEQUENCE [LARGE SCALE GENOMIC DNA]</scope>
    <source>
        <strain evidence="13 14">VK10A</strain>
    </source>
</reference>
<dbReference type="PROSITE" id="PS00915">
    <property type="entry name" value="PI3_4_KINASE_1"/>
    <property type="match status" value="1"/>
</dbReference>
<dbReference type="InterPro" id="IPR008290">
    <property type="entry name" value="PI3K_Vps34"/>
</dbReference>
<evidence type="ECO:0000256" key="8">
    <source>
        <dbReference type="SAM" id="MobiDB-lite"/>
    </source>
</evidence>
<dbReference type="EC" id="2.7.1.137" evidence="1"/>
<dbReference type="InterPro" id="IPR042236">
    <property type="entry name" value="PI3K_accessory_sf"/>
</dbReference>
<dbReference type="PANTHER" id="PTHR10048">
    <property type="entry name" value="PHOSPHATIDYLINOSITOL KINASE"/>
    <property type="match status" value="1"/>
</dbReference>
<dbReference type="Gene3D" id="2.60.40.150">
    <property type="entry name" value="C2 domain"/>
    <property type="match status" value="1"/>
</dbReference>
<keyword evidence="9" id="KW-0472">Membrane</keyword>
<dbReference type="PROSITE" id="PS51545">
    <property type="entry name" value="PIK_HELICAL"/>
    <property type="match status" value="1"/>
</dbReference>
<feature type="transmembrane region" description="Helical" evidence="9">
    <location>
        <begin position="123"/>
        <end position="144"/>
    </location>
</feature>